<protein>
    <submittedName>
        <fullName evidence="2">Uncharacterized protein</fullName>
    </submittedName>
</protein>
<organism evidence="2 3">
    <name type="scientific">Pipistrellus kuhlii</name>
    <name type="common">Kuhl's pipistrelle</name>
    <dbReference type="NCBI Taxonomy" id="59472"/>
    <lineage>
        <taxon>Eukaryota</taxon>
        <taxon>Metazoa</taxon>
        <taxon>Chordata</taxon>
        <taxon>Craniata</taxon>
        <taxon>Vertebrata</taxon>
        <taxon>Euteleostomi</taxon>
        <taxon>Mammalia</taxon>
        <taxon>Eutheria</taxon>
        <taxon>Laurasiatheria</taxon>
        <taxon>Chiroptera</taxon>
        <taxon>Yangochiroptera</taxon>
        <taxon>Vespertilionidae</taxon>
        <taxon>Pipistrellus</taxon>
    </lineage>
</organism>
<evidence type="ECO:0000313" key="3">
    <source>
        <dbReference type="Proteomes" id="UP000558488"/>
    </source>
</evidence>
<sequence length="120" mass="12821">MLTLMLDSPSGKEKKSSRLEERDEEQEPLPDTGQPGARKEPGNGAPRGGVPLSLQPLSAGNGAEAGGCFLGGGRPRKQAEAVQEPAENKGVPQANLVSFQDKEEETKEVLNVKKSRESKR</sequence>
<proteinExistence type="predicted"/>
<feature type="compositionally biased region" description="Basic and acidic residues" evidence="1">
    <location>
        <begin position="100"/>
        <end position="120"/>
    </location>
</feature>
<gene>
    <name evidence="2" type="ORF">mPipKuh1_010784</name>
</gene>
<dbReference type="AlphaFoldDB" id="A0A7J7X0T6"/>
<feature type="compositionally biased region" description="Basic and acidic residues" evidence="1">
    <location>
        <begin position="10"/>
        <end position="21"/>
    </location>
</feature>
<feature type="region of interest" description="Disordered" evidence="1">
    <location>
        <begin position="1"/>
        <end position="120"/>
    </location>
</feature>
<accession>A0A7J7X0T6</accession>
<dbReference type="Proteomes" id="UP000558488">
    <property type="component" value="Unassembled WGS sequence"/>
</dbReference>
<reference evidence="2 3" key="1">
    <citation type="journal article" date="2020" name="Nature">
        <title>Six reference-quality genomes reveal evolution of bat adaptations.</title>
        <authorList>
            <person name="Jebb D."/>
            <person name="Huang Z."/>
            <person name="Pippel M."/>
            <person name="Hughes G.M."/>
            <person name="Lavrichenko K."/>
            <person name="Devanna P."/>
            <person name="Winkler S."/>
            <person name="Jermiin L.S."/>
            <person name="Skirmuntt E.C."/>
            <person name="Katzourakis A."/>
            <person name="Burkitt-Gray L."/>
            <person name="Ray D.A."/>
            <person name="Sullivan K.A.M."/>
            <person name="Roscito J.G."/>
            <person name="Kirilenko B.M."/>
            <person name="Davalos L.M."/>
            <person name="Corthals A.P."/>
            <person name="Power M.L."/>
            <person name="Jones G."/>
            <person name="Ransome R.D."/>
            <person name="Dechmann D.K.N."/>
            <person name="Locatelli A.G."/>
            <person name="Puechmaille S.J."/>
            <person name="Fedrigo O."/>
            <person name="Jarvis E.D."/>
            <person name="Hiller M."/>
            <person name="Vernes S.C."/>
            <person name="Myers E.W."/>
            <person name="Teeling E.C."/>
        </authorList>
    </citation>
    <scope>NUCLEOTIDE SEQUENCE [LARGE SCALE GENOMIC DNA]</scope>
    <source>
        <strain evidence="2">MPipKuh1</strain>
        <tissue evidence="2">Flight muscle</tissue>
    </source>
</reference>
<name>A0A7J7X0T6_PIPKU</name>
<dbReference type="EMBL" id="JACAGB010000009">
    <property type="protein sequence ID" value="KAF6343076.1"/>
    <property type="molecule type" value="Genomic_DNA"/>
</dbReference>
<evidence type="ECO:0000256" key="1">
    <source>
        <dbReference type="SAM" id="MobiDB-lite"/>
    </source>
</evidence>
<comment type="caution">
    <text evidence="2">The sequence shown here is derived from an EMBL/GenBank/DDBJ whole genome shotgun (WGS) entry which is preliminary data.</text>
</comment>
<evidence type="ECO:0000313" key="2">
    <source>
        <dbReference type="EMBL" id="KAF6343076.1"/>
    </source>
</evidence>
<feature type="compositionally biased region" description="Gly residues" evidence="1">
    <location>
        <begin position="63"/>
        <end position="73"/>
    </location>
</feature>
<keyword evidence="3" id="KW-1185">Reference proteome</keyword>